<proteinExistence type="predicted"/>
<dbReference type="RefSeq" id="WP_118334716.1">
    <property type="nucleotide sequence ID" value="NZ_AP025567.1"/>
</dbReference>
<gene>
    <name evidence="1" type="ORF">DW099_06890</name>
</gene>
<accession>A0A415E3H6</accession>
<comment type="caution">
    <text evidence="1">The sequence shown here is derived from an EMBL/GenBank/DDBJ whole genome shotgun (WGS) entry which is preliminary data.</text>
</comment>
<evidence type="ECO:0000313" key="2">
    <source>
        <dbReference type="Proteomes" id="UP000284841"/>
    </source>
</evidence>
<keyword evidence="2" id="KW-1185">Reference proteome</keyword>
<organism evidence="1 2">
    <name type="scientific">Emergencia timonensis</name>
    <dbReference type="NCBI Taxonomy" id="1776384"/>
    <lineage>
        <taxon>Bacteria</taxon>
        <taxon>Bacillati</taxon>
        <taxon>Bacillota</taxon>
        <taxon>Clostridia</taxon>
        <taxon>Peptostreptococcales</taxon>
        <taxon>Anaerovoracaceae</taxon>
        <taxon>Emergencia</taxon>
    </lineage>
</organism>
<sequence length="165" mass="18699">MLKYFDMLKEAGSVKAAQIDTSTIATAPWTIYKCRYGCDFYGKSYCCPPHVPTWKETQEIIDCYHYGILFNLNEDSCTGVTPLAVEIAREAFLDGYYKAIAFGSGPCCICRECALETCRFPKKTVPSMEGCGIDVFKTARNNGFEIQTIREREEVHNYFGLVLFE</sequence>
<name>A0A415E3H6_9FIRM</name>
<dbReference type="OrthoDB" id="5420534at2"/>
<dbReference type="AlphaFoldDB" id="A0A415E3H6"/>
<dbReference type="EMBL" id="QRMS01000002">
    <property type="protein sequence ID" value="RHJ88139.1"/>
    <property type="molecule type" value="Genomic_DNA"/>
</dbReference>
<evidence type="ECO:0000313" key="1">
    <source>
        <dbReference type="EMBL" id="RHJ88139.1"/>
    </source>
</evidence>
<dbReference type="Proteomes" id="UP000284841">
    <property type="component" value="Unassembled WGS sequence"/>
</dbReference>
<dbReference type="InterPro" id="IPR019271">
    <property type="entry name" value="DUF2284_metal-binding"/>
</dbReference>
<dbReference type="Pfam" id="PF10050">
    <property type="entry name" value="DUF2284"/>
    <property type="match status" value="1"/>
</dbReference>
<dbReference type="STRING" id="1776384.GCA_900086585_03709"/>
<protein>
    <submittedName>
        <fullName evidence="1">DUF2284 domain-containing protein</fullName>
    </submittedName>
</protein>
<reference evidence="1 2" key="1">
    <citation type="submission" date="2018-08" db="EMBL/GenBank/DDBJ databases">
        <title>A genome reference for cultivated species of the human gut microbiota.</title>
        <authorList>
            <person name="Zou Y."/>
            <person name="Xue W."/>
            <person name="Luo G."/>
        </authorList>
    </citation>
    <scope>NUCLEOTIDE SEQUENCE [LARGE SCALE GENOMIC DNA]</scope>
    <source>
        <strain evidence="1 2">AM07-24</strain>
    </source>
</reference>